<organism evidence="8 9">
    <name type="scientific">Photobacterium marinum</name>
    <dbReference type="NCBI Taxonomy" id="1056511"/>
    <lineage>
        <taxon>Bacteria</taxon>
        <taxon>Pseudomonadati</taxon>
        <taxon>Pseudomonadota</taxon>
        <taxon>Gammaproteobacteria</taxon>
        <taxon>Vibrionales</taxon>
        <taxon>Vibrionaceae</taxon>
        <taxon>Photobacterium</taxon>
    </lineage>
</organism>
<protein>
    <recommendedName>
        <fullName evidence="10">Histidine decarboxylase</fullName>
    </recommendedName>
</protein>
<keyword evidence="4 6" id="KW-0663">Pyridoxal phosphate</keyword>
<dbReference type="RefSeq" id="WP_007461581.1">
    <property type="nucleotide sequence ID" value="NZ_AMZO01000001.1"/>
</dbReference>
<keyword evidence="3" id="KW-0210">Decarboxylase</keyword>
<dbReference type="SUPFAM" id="SSF53383">
    <property type="entry name" value="PLP-dependent transferases"/>
    <property type="match status" value="1"/>
</dbReference>
<dbReference type="PATRIC" id="fig|1056511.3.peg.275"/>
<evidence type="ECO:0000256" key="2">
    <source>
        <dbReference type="ARBA" id="ARBA00009533"/>
    </source>
</evidence>
<evidence type="ECO:0000256" key="4">
    <source>
        <dbReference type="ARBA" id="ARBA00022898"/>
    </source>
</evidence>
<evidence type="ECO:0008006" key="10">
    <source>
        <dbReference type="Google" id="ProtNLM"/>
    </source>
</evidence>
<evidence type="ECO:0000313" key="8">
    <source>
        <dbReference type="EMBL" id="ELR67964.1"/>
    </source>
</evidence>
<comment type="caution">
    <text evidence="8">The sequence shown here is derived from an EMBL/GenBank/DDBJ whole genome shotgun (WGS) entry which is preliminary data.</text>
</comment>
<dbReference type="AlphaFoldDB" id="L8JKD1"/>
<dbReference type="Pfam" id="PF00282">
    <property type="entry name" value="Pyridoxal_deC"/>
    <property type="match status" value="1"/>
</dbReference>
<dbReference type="InterPro" id="IPR002129">
    <property type="entry name" value="PyrdxlP-dep_de-COase"/>
</dbReference>
<dbReference type="PANTHER" id="PTHR46101">
    <property type="match status" value="1"/>
</dbReference>
<keyword evidence="5 7" id="KW-0456">Lyase</keyword>
<evidence type="ECO:0000256" key="1">
    <source>
        <dbReference type="ARBA" id="ARBA00001933"/>
    </source>
</evidence>
<evidence type="ECO:0000256" key="3">
    <source>
        <dbReference type="ARBA" id="ARBA00022793"/>
    </source>
</evidence>
<dbReference type="OrthoDB" id="9803665at2"/>
<gene>
    <name evidence="8" type="ORF">C942_00272</name>
</gene>
<dbReference type="InterPro" id="IPR015421">
    <property type="entry name" value="PyrdxlP-dep_Trfase_major"/>
</dbReference>
<dbReference type="InterPro" id="IPR051151">
    <property type="entry name" value="Group_II_Decarboxylase"/>
</dbReference>
<feature type="modified residue" description="N6-(pyridoxal phosphate)lysine" evidence="6">
    <location>
        <position position="361"/>
    </location>
</feature>
<accession>L8JKD1</accession>
<reference evidence="8 9" key="1">
    <citation type="submission" date="2012-12" db="EMBL/GenBank/DDBJ databases">
        <title>Genome Assembly of Photobacterium sp. AK15.</title>
        <authorList>
            <person name="Khatri I."/>
            <person name="Vaidya B."/>
            <person name="Srinivas T.N.R."/>
            <person name="Subramanian S."/>
            <person name="Pinnaka A."/>
        </authorList>
    </citation>
    <scope>NUCLEOTIDE SEQUENCE [LARGE SCALE GENOMIC DNA]</scope>
    <source>
        <strain evidence="8 9">AK15</strain>
    </source>
</reference>
<comment type="similarity">
    <text evidence="2 7">Belongs to the group II decarboxylase family.</text>
</comment>
<evidence type="ECO:0000256" key="6">
    <source>
        <dbReference type="PIRSR" id="PIRSR602129-50"/>
    </source>
</evidence>
<dbReference type="GO" id="GO:0016831">
    <property type="term" value="F:carboxy-lyase activity"/>
    <property type="evidence" value="ECO:0007669"/>
    <property type="project" value="UniProtKB-KW"/>
</dbReference>
<dbReference type="EMBL" id="AMZO01000001">
    <property type="protein sequence ID" value="ELR67964.1"/>
    <property type="molecule type" value="Genomic_DNA"/>
</dbReference>
<evidence type="ECO:0000313" key="9">
    <source>
        <dbReference type="Proteomes" id="UP000011134"/>
    </source>
</evidence>
<keyword evidence="9" id="KW-1185">Reference proteome</keyword>
<dbReference type="GO" id="GO:0030170">
    <property type="term" value="F:pyridoxal phosphate binding"/>
    <property type="evidence" value="ECO:0007669"/>
    <property type="project" value="InterPro"/>
</dbReference>
<evidence type="ECO:0000256" key="7">
    <source>
        <dbReference type="RuleBase" id="RU000382"/>
    </source>
</evidence>
<dbReference type="Proteomes" id="UP000011134">
    <property type="component" value="Unassembled WGS sequence"/>
</dbReference>
<dbReference type="GO" id="GO:0019752">
    <property type="term" value="P:carboxylic acid metabolic process"/>
    <property type="evidence" value="ECO:0007669"/>
    <property type="project" value="InterPro"/>
</dbReference>
<name>L8JKD1_9GAMM</name>
<comment type="cofactor">
    <cofactor evidence="1 6 7">
        <name>pyridoxal 5'-phosphate</name>
        <dbReference type="ChEBI" id="CHEBI:597326"/>
    </cofactor>
</comment>
<dbReference type="PANTHER" id="PTHR46101:SF18">
    <property type="entry name" value="HISTIDINE DECARBOXYLASE"/>
    <property type="match status" value="1"/>
</dbReference>
<dbReference type="Gene3D" id="3.40.640.10">
    <property type="entry name" value="Type I PLP-dependent aspartate aminotransferase-like (Major domain)"/>
    <property type="match status" value="1"/>
</dbReference>
<dbReference type="InterPro" id="IPR015424">
    <property type="entry name" value="PyrdxlP-dep_Trfase"/>
</dbReference>
<proteinExistence type="inferred from homology"/>
<sequence>MGKALTNHKSKYDDTSFEIPTEGLTDEQRTLCLEVFKNYIDVQKNHCLGYQVNQRMDYKEDVEFFLNCHVNNVGDPFINGNYTLSSKQMEKAVLNYYAKLWNAKVPHEPQDMESFWGYVLSMGSTEGNFYGLWNARDYLAGRKLVADEVQEKFRHTSYLHPKYIENKPHAYKPVAFFSQDTHYSIIKALRVLNIPTFSEIGHTDYPGQNPLDTDGNWLNNKEVPSIYGSSGPGSIDVDKLAILVEFFAERNYPIIICCNYGSTFKGAYDDVEEIQNKLMPIFEKYGLVNRDVNYIDLDEEGNEIVKVDKRNGYWIHVDGALGASYMPFIEMAYKKKLINQRGPIFDFRLPIVNSIVMSGHKWPGAPCPCGIFMTKVKYQLFPPADPEYIASPDTTFAGSRNGFSPIIMWNHLAKHSYDTQMQQALYCEELTRYAEDQLNTVKDCHPNIELFIERTPLALTIRFRKPIKPIINKYSLSCESLKVHGDVRHYVHIYIMPSTSKEIIDKLVDELKQDGTFENDGVSMLLDERSSQMDVLIK</sequence>
<evidence type="ECO:0000256" key="5">
    <source>
        <dbReference type="ARBA" id="ARBA00023239"/>
    </source>
</evidence>